<dbReference type="PROSITE" id="PS50053">
    <property type="entry name" value="UBIQUITIN_2"/>
    <property type="match status" value="2"/>
</dbReference>
<name>A0A7S4UTK3_9DINO</name>
<reference evidence="3" key="1">
    <citation type="submission" date="2021-01" db="EMBL/GenBank/DDBJ databases">
        <authorList>
            <person name="Corre E."/>
            <person name="Pelletier E."/>
            <person name="Niang G."/>
            <person name="Scheremetjew M."/>
            <person name="Finn R."/>
            <person name="Kale V."/>
            <person name="Holt S."/>
            <person name="Cochrane G."/>
            <person name="Meng A."/>
            <person name="Brown T."/>
            <person name="Cohen L."/>
        </authorList>
    </citation>
    <scope>NUCLEOTIDE SEQUENCE</scope>
    <source>
        <strain evidence="3">CCMP3105</strain>
    </source>
</reference>
<evidence type="ECO:0000256" key="1">
    <source>
        <dbReference type="SAM" id="MobiDB-lite"/>
    </source>
</evidence>
<dbReference type="Gene3D" id="3.10.20.90">
    <property type="entry name" value="Phosphatidylinositol 3-kinase Catalytic Subunit, Chain A, domain 1"/>
    <property type="match status" value="2"/>
</dbReference>
<gene>
    <name evidence="3" type="ORF">AMON00008_LOCUS10974</name>
</gene>
<proteinExistence type="predicted"/>
<evidence type="ECO:0000259" key="2">
    <source>
        <dbReference type="PROSITE" id="PS50053"/>
    </source>
</evidence>
<dbReference type="Pfam" id="PF00240">
    <property type="entry name" value="ubiquitin"/>
    <property type="match status" value="1"/>
</dbReference>
<protein>
    <recommendedName>
        <fullName evidence="2">Ubiquitin-like domain-containing protein</fullName>
    </recommendedName>
</protein>
<dbReference type="EMBL" id="HBNR01016665">
    <property type="protein sequence ID" value="CAE4571355.1"/>
    <property type="molecule type" value="Transcribed_RNA"/>
</dbReference>
<organism evidence="3">
    <name type="scientific">Alexandrium monilatum</name>
    <dbReference type="NCBI Taxonomy" id="311494"/>
    <lineage>
        <taxon>Eukaryota</taxon>
        <taxon>Sar</taxon>
        <taxon>Alveolata</taxon>
        <taxon>Dinophyceae</taxon>
        <taxon>Gonyaulacales</taxon>
        <taxon>Pyrocystaceae</taxon>
        <taxon>Alexandrium</taxon>
    </lineage>
</organism>
<dbReference type="InterPro" id="IPR000626">
    <property type="entry name" value="Ubiquitin-like_dom"/>
</dbReference>
<dbReference type="AlphaFoldDB" id="A0A7S4UTK3"/>
<evidence type="ECO:0000313" key="3">
    <source>
        <dbReference type="EMBL" id="CAE4571355.1"/>
    </source>
</evidence>
<dbReference type="InterPro" id="IPR029071">
    <property type="entry name" value="Ubiquitin-like_domsf"/>
</dbReference>
<feature type="region of interest" description="Disordered" evidence="1">
    <location>
        <begin position="167"/>
        <end position="188"/>
    </location>
</feature>
<dbReference type="CDD" id="cd17039">
    <property type="entry name" value="Ubl_ubiquitin_like"/>
    <property type="match status" value="2"/>
</dbReference>
<accession>A0A7S4UTK3</accession>
<dbReference type="SUPFAM" id="SSF54236">
    <property type="entry name" value="Ubiquitin-like"/>
    <property type="match status" value="2"/>
</dbReference>
<sequence length="300" mass="33197">MASLVPTFHRELRPLTLNLSVIIFRGLRGHCQRVAVEDVCAQTLISDIKKKVETALGRPATELEVFIGGKAARDLSKLADYNTEQWSKMQILVSYDDTPRISEAMACEHEGESPPSTTYKSVASDDLPTSVSSMTFCDFELLQSEWLPGPRAERKLQLPPPVLMSRATGSRSSRLIGPGREVDNEKSDLQERKFRLHIHGRIFLGNRGHQRATALTVSASSRVSELKEMVIEWLGAKPDELILLGNGIELEDHCTLSAYRIGPMLTVGALAWYEHICEQDLHAARLAEFTTAEASASGAQ</sequence>
<feature type="domain" description="Ubiquitin-like" evidence="2">
    <location>
        <begin position="17"/>
        <end position="94"/>
    </location>
</feature>
<feature type="domain" description="Ubiquitin-like" evidence="2">
    <location>
        <begin position="196"/>
        <end position="267"/>
    </location>
</feature>